<keyword evidence="5" id="KW-0804">Transcription</keyword>
<evidence type="ECO:0000256" key="4">
    <source>
        <dbReference type="ARBA" id="ARBA00023125"/>
    </source>
</evidence>
<evidence type="ECO:0000256" key="5">
    <source>
        <dbReference type="ARBA" id="ARBA00023163"/>
    </source>
</evidence>
<organism evidence="9 10">
    <name type="scientific">Nelumbo nucifera</name>
    <name type="common">Sacred lotus</name>
    <dbReference type="NCBI Taxonomy" id="4432"/>
    <lineage>
        <taxon>Eukaryota</taxon>
        <taxon>Viridiplantae</taxon>
        <taxon>Streptophyta</taxon>
        <taxon>Embryophyta</taxon>
        <taxon>Tracheophyta</taxon>
        <taxon>Spermatophyta</taxon>
        <taxon>Magnoliopsida</taxon>
        <taxon>Proteales</taxon>
        <taxon>Nelumbonaceae</taxon>
        <taxon>Nelumbo</taxon>
    </lineage>
</organism>
<dbReference type="InterPro" id="IPR003035">
    <property type="entry name" value="RWP-RK_dom"/>
</dbReference>
<feature type="region of interest" description="Disordered" evidence="7">
    <location>
        <begin position="1"/>
        <end position="20"/>
    </location>
</feature>
<reference evidence="9 10" key="1">
    <citation type="journal article" date="2020" name="Mol. Biol. Evol.">
        <title>Distinct Expression and Methylation Patterns for Genes with Different Fates following a Single Whole-Genome Duplication in Flowering Plants.</title>
        <authorList>
            <person name="Shi T."/>
            <person name="Rahmani R.S."/>
            <person name="Gugger P.F."/>
            <person name="Wang M."/>
            <person name="Li H."/>
            <person name="Zhang Y."/>
            <person name="Li Z."/>
            <person name="Wang Q."/>
            <person name="Van de Peer Y."/>
            <person name="Marchal K."/>
            <person name="Chen J."/>
        </authorList>
    </citation>
    <scope>NUCLEOTIDE SEQUENCE [LARGE SCALE GENOMIC DNA]</scope>
    <source>
        <tissue evidence="9">Leaf</tissue>
    </source>
</reference>
<evidence type="ECO:0000256" key="3">
    <source>
        <dbReference type="ARBA" id="ARBA00023054"/>
    </source>
</evidence>
<comment type="function">
    <text evidence="1">Putative transcription factor.</text>
</comment>
<keyword evidence="10" id="KW-1185">Reference proteome</keyword>
<dbReference type="PANTHER" id="PTHR46373:SF2">
    <property type="entry name" value="RWP-RK DOMAIN-CONTAINING PROTEIN"/>
    <property type="match status" value="1"/>
</dbReference>
<feature type="domain" description="RWP-RK" evidence="8">
    <location>
        <begin position="143"/>
        <end position="230"/>
    </location>
</feature>
<evidence type="ECO:0000313" key="9">
    <source>
        <dbReference type="EMBL" id="DAD36228.1"/>
    </source>
</evidence>
<dbReference type="PANTHER" id="PTHR46373">
    <property type="entry name" value="PROTEIN RKD4"/>
    <property type="match status" value="1"/>
</dbReference>
<protein>
    <recommendedName>
        <fullName evidence="8">RWP-RK domain-containing protein</fullName>
    </recommendedName>
</protein>
<gene>
    <name evidence="9" type="ORF">HUJ06_006868</name>
</gene>
<dbReference type="GO" id="GO:0003677">
    <property type="term" value="F:DNA binding"/>
    <property type="evidence" value="ECO:0007669"/>
    <property type="project" value="UniProtKB-KW"/>
</dbReference>
<evidence type="ECO:0000256" key="6">
    <source>
        <dbReference type="ARBA" id="ARBA00023242"/>
    </source>
</evidence>
<dbReference type="PROSITE" id="PS51519">
    <property type="entry name" value="RWP_RK"/>
    <property type="match status" value="1"/>
</dbReference>
<keyword evidence="3" id="KW-0175">Coiled coil</keyword>
<dbReference type="Pfam" id="PF02042">
    <property type="entry name" value="RWP-RK"/>
    <property type="match status" value="1"/>
</dbReference>
<sequence length="274" mass="31330">MRTNSHSPPPQPQFKGTLHSPYHFSSDSILSLSLSYTVQTHMDSNHVKVESEQYEPMELMMWWQWQNQVQELEFKYANDDIYSDFGSFEASFPCYHENRDNTIRKVAPLNAVIMDGSDDSGGNGSCIEIPTGITGAMVESSSSSSSTQQQKRFGRSKSISIDLEDIKRHFKVPITKAAKEMKVGLTVLKKRCRELQIKRWPHRKIKSLSSLIHNVKELGMTEEIQKLEEHKREMEKLPQMALTEKTKKLRQVCFKAKYKMRRSLAAAAAAVATD</sequence>
<comment type="caution">
    <text evidence="9">The sequence shown here is derived from an EMBL/GenBank/DDBJ whole genome shotgun (WGS) entry which is preliminary data.</text>
</comment>
<evidence type="ECO:0000256" key="2">
    <source>
        <dbReference type="ARBA" id="ARBA00023015"/>
    </source>
</evidence>
<name>A0A822Z3X6_NELNU</name>
<keyword evidence="2" id="KW-0805">Transcription regulation</keyword>
<evidence type="ECO:0000259" key="8">
    <source>
        <dbReference type="PROSITE" id="PS51519"/>
    </source>
</evidence>
<keyword evidence="6" id="KW-0539">Nucleus</keyword>
<proteinExistence type="predicted"/>
<dbReference type="EMBL" id="DUZY01000004">
    <property type="protein sequence ID" value="DAD36228.1"/>
    <property type="molecule type" value="Genomic_DNA"/>
</dbReference>
<evidence type="ECO:0000313" key="10">
    <source>
        <dbReference type="Proteomes" id="UP000607653"/>
    </source>
</evidence>
<dbReference type="AlphaFoldDB" id="A0A822Z3X6"/>
<evidence type="ECO:0000256" key="7">
    <source>
        <dbReference type="SAM" id="MobiDB-lite"/>
    </source>
</evidence>
<evidence type="ECO:0000256" key="1">
    <source>
        <dbReference type="ARBA" id="ARBA00004049"/>
    </source>
</evidence>
<dbReference type="GO" id="GO:0003700">
    <property type="term" value="F:DNA-binding transcription factor activity"/>
    <property type="evidence" value="ECO:0007669"/>
    <property type="project" value="InterPro"/>
</dbReference>
<keyword evidence="4" id="KW-0238">DNA-binding</keyword>
<dbReference type="InterPro" id="IPR044607">
    <property type="entry name" value="RKD-like"/>
</dbReference>
<accession>A0A822Z3X6</accession>
<dbReference type="Proteomes" id="UP000607653">
    <property type="component" value="Unassembled WGS sequence"/>
</dbReference>